<feature type="region of interest" description="Disordered" evidence="1">
    <location>
        <begin position="258"/>
        <end position="371"/>
    </location>
</feature>
<feature type="compositionally biased region" description="Pro residues" evidence="1">
    <location>
        <begin position="360"/>
        <end position="371"/>
    </location>
</feature>
<feature type="transmembrane region" description="Helical" evidence="2">
    <location>
        <begin position="225"/>
        <end position="251"/>
    </location>
</feature>
<dbReference type="STRING" id="930990.A0A067M4L0"/>
<accession>A0A067M4L0</accession>
<protein>
    <submittedName>
        <fullName evidence="4">Uncharacterized protein</fullName>
    </submittedName>
</protein>
<feature type="region of interest" description="Disordered" evidence="1">
    <location>
        <begin position="194"/>
        <end position="221"/>
    </location>
</feature>
<evidence type="ECO:0000313" key="5">
    <source>
        <dbReference type="Proteomes" id="UP000027195"/>
    </source>
</evidence>
<dbReference type="InParanoid" id="A0A067M4L0"/>
<feature type="compositionally biased region" description="Polar residues" evidence="1">
    <location>
        <begin position="267"/>
        <end position="288"/>
    </location>
</feature>
<dbReference type="OrthoDB" id="2758521at2759"/>
<sequence>MKPSHWGVYGAISLTVAVLSAASDVRTANVTIDDADTRVIYSGVWNNQNCNSCSAKPNASLATDGTWHDGTQGATDGATLSASLTFSEIRMALIKVFPGNVPAIPGTDIYVLGILGPAAAVPAVPVSLNFFIDGIPSGSYTKKPPVKTAAKYHYNVSFFAGHGLTNESHTLTMTLNKPSFVLLDSFVYTYVTTEDSPHHHHHQPHPPPGPPPPQAAPAASGNSSIVASAVGGAVGGTFGVIALAGLAFWYFRNRREQPPTQKPYPTGMSTYAPGQSSSPGTDRSSRATTLAPGLVPAPAPRLSDSHNIPFDSSPSHHVPWAQYSPESHSPLGAQVSPWPDAPHPSSSAGPLSRLFSPRSENPPPGYAQPGK</sequence>
<proteinExistence type="predicted"/>
<evidence type="ECO:0000313" key="4">
    <source>
        <dbReference type="EMBL" id="KDQ09650.1"/>
    </source>
</evidence>
<dbReference type="EMBL" id="KL198076">
    <property type="protein sequence ID" value="KDQ09650.1"/>
    <property type="molecule type" value="Genomic_DNA"/>
</dbReference>
<feature type="compositionally biased region" description="Pro residues" evidence="1">
    <location>
        <begin position="205"/>
        <end position="215"/>
    </location>
</feature>
<evidence type="ECO:0000256" key="3">
    <source>
        <dbReference type="SAM" id="SignalP"/>
    </source>
</evidence>
<organism evidence="4 5">
    <name type="scientific">Botryobasidium botryosum (strain FD-172 SS1)</name>
    <dbReference type="NCBI Taxonomy" id="930990"/>
    <lineage>
        <taxon>Eukaryota</taxon>
        <taxon>Fungi</taxon>
        <taxon>Dikarya</taxon>
        <taxon>Basidiomycota</taxon>
        <taxon>Agaricomycotina</taxon>
        <taxon>Agaricomycetes</taxon>
        <taxon>Cantharellales</taxon>
        <taxon>Botryobasidiaceae</taxon>
        <taxon>Botryobasidium</taxon>
    </lineage>
</organism>
<evidence type="ECO:0000256" key="2">
    <source>
        <dbReference type="SAM" id="Phobius"/>
    </source>
</evidence>
<feature type="signal peptide" evidence="3">
    <location>
        <begin position="1"/>
        <end position="22"/>
    </location>
</feature>
<reference evidence="5" key="1">
    <citation type="journal article" date="2014" name="Proc. Natl. Acad. Sci. U.S.A.">
        <title>Extensive sampling of basidiomycete genomes demonstrates inadequacy of the white-rot/brown-rot paradigm for wood decay fungi.</title>
        <authorList>
            <person name="Riley R."/>
            <person name="Salamov A.A."/>
            <person name="Brown D.W."/>
            <person name="Nagy L.G."/>
            <person name="Floudas D."/>
            <person name="Held B.W."/>
            <person name="Levasseur A."/>
            <person name="Lombard V."/>
            <person name="Morin E."/>
            <person name="Otillar R."/>
            <person name="Lindquist E.A."/>
            <person name="Sun H."/>
            <person name="LaButti K.M."/>
            <person name="Schmutz J."/>
            <person name="Jabbour D."/>
            <person name="Luo H."/>
            <person name="Baker S.E."/>
            <person name="Pisabarro A.G."/>
            <person name="Walton J.D."/>
            <person name="Blanchette R.A."/>
            <person name="Henrissat B."/>
            <person name="Martin F."/>
            <person name="Cullen D."/>
            <person name="Hibbett D.S."/>
            <person name="Grigoriev I.V."/>
        </authorList>
    </citation>
    <scope>NUCLEOTIDE SEQUENCE [LARGE SCALE GENOMIC DNA]</scope>
    <source>
        <strain evidence="5">FD-172 SS1</strain>
    </source>
</reference>
<feature type="chain" id="PRO_5001640997" evidence="3">
    <location>
        <begin position="23"/>
        <end position="371"/>
    </location>
</feature>
<gene>
    <name evidence="4" type="ORF">BOTBODRAFT_642336</name>
</gene>
<keyword evidence="2" id="KW-0472">Membrane</keyword>
<dbReference type="HOGENOM" id="CLU_785242_0_0_1"/>
<evidence type="ECO:0000256" key="1">
    <source>
        <dbReference type="SAM" id="MobiDB-lite"/>
    </source>
</evidence>
<dbReference type="AlphaFoldDB" id="A0A067M4L0"/>
<name>A0A067M4L0_BOTB1</name>
<keyword evidence="2" id="KW-0812">Transmembrane</keyword>
<dbReference type="Proteomes" id="UP000027195">
    <property type="component" value="Unassembled WGS sequence"/>
</dbReference>
<keyword evidence="5" id="KW-1185">Reference proteome</keyword>
<keyword evidence="3" id="KW-0732">Signal</keyword>
<keyword evidence="2" id="KW-1133">Transmembrane helix</keyword>